<keyword evidence="2 4" id="KW-0808">Transferase</keyword>
<dbReference type="InterPro" id="IPR028098">
    <property type="entry name" value="Glyco_trans_4-like_N"/>
</dbReference>
<dbReference type="GO" id="GO:1901137">
    <property type="term" value="P:carbohydrate derivative biosynthetic process"/>
    <property type="evidence" value="ECO:0007669"/>
    <property type="project" value="UniProtKB-ARBA"/>
</dbReference>
<accession>A0A6L9VXM7</accession>
<dbReference type="Pfam" id="PF13692">
    <property type="entry name" value="Glyco_trans_1_4"/>
    <property type="match status" value="1"/>
</dbReference>
<proteinExistence type="predicted"/>
<dbReference type="Pfam" id="PF13439">
    <property type="entry name" value="Glyco_transf_4"/>
    <property type="match status" value="1"/>
</dbReference>
<dbReference type="AlphaFoldDB" id="A0A6L9VXM7"/>
<dbReference type="SUPFAM" id="SSF53756">
    <property type="entry name" value="UDP-Glycosyltransferase/glycogen phosphorylase"/>
    <property type="match status" value="1"/>
</dbReference>
<evidence type="ECO:0000256" key="2">
    <source>
        <dbReference type="ARBA" id="ARBA00022679"/>
    </source>
</evidence>
<reference evidence="4 5" key="1">
    <citation type="submission" date="2019-12" db="EMBL/GenBank/DDBJ databases">
        <title>the WGS of Blastococcus saxobsidens 67B17.</title>
        <authorList>
            <person name="Jiang Z."/>
        </authorList>
    </citation>
    <scope>NUCLEOTIDE SEQUENCE [LARGE SCALE GENOMIC DNA]</scope>
    <source>
        <strain evidence="4 5">67B17</strain>
    </source>
</reference>
<sequence>MTITRGAGPAARGAGRRVLHVVEKYSSGVGSAIAQYTRSLPAAEHFLLSTTAVDAEGDLAEQAAFAGTYRMGGAVPAKIRRIRVVVAQLRPDVVHAHSSHGGAFTRLALRRGRHRIVYTPHCYGFERRDVSWPVRAAFWTAEALLAPNTSVFAACSPRELALSRWPLGRTDRLLLPNVAPPMAGPTERPRNEVPVVAGGGRISPQKDPEFFAAAVRALRQELPGLRAVWFGDGDQAGRGLLDDAGVEVTGWLPRSAVLDELRAADLYLHSARWEGFPLMVAEATALGVPTLVRPVPSFGDVPGALRMGGAEDLAPALGCLRDPEAARSNTLGWQEHLAGNTVPVQAEALARVYRATATRG</sequence>
<dbReference type="InterPro" id="IPR050194">
    <property type="entry name" value="Glycosyltransferase_grp1"/>
</dbReference>
<name>A0A6L9VXM7_9ACTN</name>
<dbReference type="PANTHER" id="PTHR45947:SF3">
    <property type="entry name" value="SULFOQUINOVOSYL TRANSFERASE SQD2"/>
    <property type="match status" value="1"/>
</dbReference>
<dbReference type="PANTHER" id="PTHR45947">
    <property type="entry name" value="SULFOQUINOVOSYL TRANSFERASE SQD2"/>
    <property type="match status" value="1"/>
</dbReference>
<evidence type="ECO:0000313" key="4">
    <source>
        <dbReference type="EMBL" id="NEK84282.1"/>
    </source>
</evidence>
<organism evidence="4 5">
    <name type="scientific">Blastococcus saxobsidens</name>
    <dbReference type="NCBI Taxonomy" id="138336"/>
    <lineage>
        <taxon>Bacteria</taxon>
        <taxon>Bacillati</taxon>
        <taxon>Actinomycetota</taxon>
        <taxon>Actinomycetes</taxon>
        <taxon>Geodermatophilales</taxon>
        <taxon>Geodermatophilaceae</taxon>
        <taxon>Blastococcus</taxon>
    </lineage>
</organism>
<dbReference type="CDD" id="cd03801">
    <property type="entry name" value="GT4_PimA-like"/>
    <property type="match status" value="1"/>
</dbReference>
<dbReference type="EMBL" id="JAAGWG010000001">
    <property type="protein sequence ID" value="NEK84282.1"/>
    <property type="molecule type" value="Genomic_DNA"/>
</dbReference>
<evidence type="ECO:0000256" key="1">
    <source>
        <dbReference type="ARBA" id="ARBA00022676"/>
    </source>
</evidence>
<dbReference type="Proteomes" id="UP000479241">
    <property type="component" value="Unassembled WGS sequence"/>
</dbReference>
<evidence type="ECO:0000259" key="3">
    <source>
        <dbReference type="Pfam" id="PF13439"/>
    </source>
</evidence>
<keyword evidence="1" id="KW-0328">Glycosyltransferase</keyword>
<dbReference type="Gene3D" id="3.40.50.2000">
    <property type="entry name" value="Glycogen Phosphorylase B"/>
    <property type="match status" value="2"/>
</dbReference>
<feature type="domain" description="Glycosyltransferase subfamily 4-like N-terminal" evidence="3">
    <location>
        <begin position="28"/>
        <end position="159"/>
    </location>
</feature>
<protein>
    <submittedName>
        <fullName evidence="4">Glycosyltransferase family 4 protein</fullName>
    </submittedName>
</protein>
<dbReference type="RefSeq" id="WP_163201704.1">
    <property type="nucleotide sequence ID" value="NZ_JAAGWG010000001.1"/>
</dbReference>
<dbReference type="GO" id="GO:0016757">
    <property type="term" value="F:glycosyltransferase activity"/>
    <property type="evidence" value="ECO:0007669"/>
    <property type="project" value="UniProtKB-KW"/>
</dbReference>
<evidence type="ECO:0000313" key="5">
    <source>
        <dbReference type="Proteomes" id="UP000479241"/>
    </source>
</evidence>
<gene>
    <name evidence="4" type="ORF">GCU60_00630</name>
</gene>
<comment type="caution">
    <text evidence="4">The sequence shown here is derived from an EMBL/GenBank/DDBJ whole genome shotgun (WGS) entry which is preliminary data.</text>
</comment>